<evidence type="ECO:0000259" key="8">
    <source>
        <dbReference type="Pfam" id="PF00675"/>
    </source>
</evidence>
<reference evidence="12 13" key="2">
    <citation type="journal article" date="2012" name="Open Biol.">
        <title>Characteristics of nucleosomes and linker DNA regions on the genome of the basidiomycete Mixia osmundae revealed by mono- and dinucleosome mapping.</title>
        <authorList>
            <person name="Nishida H."/>
            <person name="Kondo S."/>
            <person name="Matsumoto T."/>
            <person name="Suzuki Y."/>
            <person name="Yoshikawa H."/>
            <person name="Taylor T.D."/>
            <person name="Sugiyama J."/>
        </authorList>
    </citation>
    <scope>NUCLEOTIDE SEQUENCE [LARGE SCALE GENOMIC DNA]</scope>
    <source>
        <strain evidence="13">CBS 9802 / IAM 14324 / JCM 22182 / KY 12970</strain>
    </source>
</reference>
<dbReference type="GO" id="GO:0005739">
    <property type="term" value="C:mitochondrion"/>
    <property type="evidence" value="ECO:0007669"/>
    <property type="project" value="TreeGrafter"/>
</dbReference>
<dbReference type="GO" id="GO:0046872">
    <property type="term" value="F:metal ion binding"/>
    <property type="evidence" value="ECO:0007669"/>
    <property type="project" value="UniProtKB-KW"/>
</dbReference>
<dbReference type="InterPro" id="IPR007863">
    <property type="entry name" value="Peptidase_M16_C"/>
</dbReference>
<dbReference type="InterPro" id="IPR032632">
    <property type="entry name" value="Peptidase_M16_M"/>
</dbReference>
<gene>
    <name evidence="12" type="primary">Mo04764</name>
    <name evidence="12" type="ORF">E5Q_04764</name>
</gene>
<dbReference type="eggNOG" id="KOG0959">
    <property type="taxonomic scope" value="Eukaryota"/>
</dbReference>
<protein>
    <recommendedName>
        <fullName evidence="14">Peptidase M16 N-terminal domain-containing protein</fullName>
    </recommendedName>
</protein>
<feature type="domain" description="Coenzyme PQQ synthesis protein F-like C-terminal lobe" evidence="11">
    <location>
        <begin position="818"/>
        <end position="916"/>
    </location>
</feature>
<dbReference type="GO" id="GO:0051603">
    <property type="term" value="P:proteolysis involved in protein catabolic process"/>
    <property type="evidence" value="ECO:0007669"/>
    <property type="project" value="TreeGrafter"/>
</dbReference>
<dbReference type="Gene3D" id="3.30.830.10">
    <property type="entry name" value="Metalloenzyme, LuxS/M16 peptidase-like"/>
    <property type="match status" value="4"/>
</dbReference>
<dbReference type="Pfam" id="PF22456">
    <property type="entry name" value="PqqF-like_C_4"/>
    <property type="match status" value="1"/>
</dbReference>
<evidence type="ECO:0000259" key="9">
    <source>
        <dbReference type="Pfam" id="PF05193"/>
    </source>
</evidence>
<keyword evidence="6" id="KW-0482">Metalloprotease</keyword>
<dbReference type="PANTHER" id="PTHR43690">
    <property type="entry name" value="NARDILYSIN"/>
    <property type="match status" value="1"/>
</dbReference>
<dbReference type="Proteomes" id="UP000009131">
    <property type="component" value="Unassembled WGS sequence"/>
</dbReference>
<name>G7E5H2_MIXOS</name>
<feature type="domain" description="Peptidase M16 N-terminal" evidence="8">
    <location>
        <begin position="76"/>
        <end position="210"/>
    </location>
</feature>
<dbReference type="PANTHER" id="PTHR43690:SF18">
    <property type="entry name" value="INSULIN-DEGRADING ENZYME-RELATED"/>
    <property type="match status" value="1"/>
</dbReference>
<evidence type="ECO:0000259" key="11">
    <source>
        <dbReference type="Pfam" id="PF22456"/>
    </source>
</evidence>
<dbReference type="RefSeq" id="XP_014569373.1">
    <property type="nucleotide sequence ID" value="XM_014713887.1"/>
</dbReference>
<dbReference type="InterPro" id="IPR001431">
    <property type="entry name" value="Pept_M16_Zn_BS"/>
</dbReference>
<evidence type="ECO:0000256" key="6">
    <source>
        <dbReference type="ARBA" id="ARBA00023049"/>
    </source>
</evidence>
<dbReference type="FunFam" id="3.30.830.10:FF:000004">
    <property type="entry name" value="Putative insulin-degrading enzyme"/>
    <property type="match status" value="1"/>
</dbReference>
<dbReference type="InterPro" id="IPR011765">
    <property type="entry name" value="Pept_M16_N"/>
</dbReference>
<dbReference type="FunFam" id="3.30.830.10:FF:000003">
    <property type="entry name" value="Insulin-degrading enzyme"/>
    <property type="match status" value="1"/>
</dbReference>
<evidence type="ECO:0000313" key="12">
    <source>
        <dbReference type="EMBL" id="GAA98082.1"/>
    </source>
</evidence>
<dbReference type="PROSITE" id="PS00143">
    <property type="entry name" value="INSULINASE"/>
    <property type="match status" value="1"/>
</dbReference>
<comment type="similarity">
    <text evidence="1 7">Belongs to the peptidase M16 family.</text>
</comment>
<evidence type="ECO:0000313" key="13">
    <source>
        <dbReference type="Proteomes" id="UP000009131"/>
    </source>
</evidence>
<keyword evidence="3" id="KW-0479">Metal-binding</keyword>
<dbReference type="OMA" id="WIFDEMK"/>
<feature type="domain" description="Peptidase M16 C-terminal" evidence="9">
    <location>
        <begin position="239"/>
        <end position="417"/>
    </location>
</feature>
<sequence length="1070" mass="120837">MTDLVSVLEQAATPALTPSVDLPAHLRPSYSHLNPDTLPPGYVQRNKWAVFGGEIEKSPNDDRDYRLIRLANGLEVMLISDPQTDKAAASISVRVGHLSDPADLPGLAHFCEHLLFMGTEKYPKENEYAAYLAANAGRSNASTGLEETVYHFDVHPEALTGALDRFAQFFIAPLFDASCTEREIQAVDSENKKNLQSDMWRLFQLEKSLSSREHWYWRFGTGNLDTLWTQPRKRGIDIRDELLKFHKRHYSANLMKLCIIGRGSLDELSEMTHECFSQAKNTSLAPPTFFGSPLTSKELQTLVAAKTVKDTRSLDLTFPFPDQTTLYATKPAQLLGHYVGHEGKGSILSHLKAKGWADSLSAGQGQGATGFELFKVSLALTEQGLAHHQEVALAIFKYLNLLKATPPQEWAWKEVQQLSEIAFRFMEKPPPQREVTTICGQMQQPVPREWVLSSPWLPKVFDPKLIAESMASLAVENCRVSIACHDPLPGLDWDSKEQWYGTEYKITPLSQSLISQSQRSVNEEPGDDLALPEPNSFIPANLDIFEQQKGKAIVRRPTLIHQSPISQVWHKKDDRWWVPRATVLFVLKTPAMLTGNEAVLKTNLYVRLITDSLTEYSYDADLAGLSYDLSRADNGLMITIGGYNDKLPVLLKVLLERMKTLEIDQQRFDLIKDQLRRNYVNARLRQPWEHAQVHMRHVTTETNHLAEDLLRVLPNITRDDVQSFIPVLYESFALEGLVHGNVLKSTALDMTRMVENMLAPKALAPADIPKMRCLLLPKATQHLLRLQAPDPAQLNSAIEYHCYFGDDADQRLRVNLRLLGQLVSEPCFNQLRTQEQLGYIVFSMPRASIGMCGLSFLVQSERSAPYVEGRIEHFLDTFKQHLESMSEGDFEKQRTSLQNKYLEDHKNLNSETSEYWAHIHSGYYDFSRKARDAELLATLTKREALEFFMTHVHPSSSTRAQLSIHINSQRLQADSVEPILTLLSDAEVSSEFAQSRPTLAELESKVAALIGDTKLPGDVRSKLDAALNELKQEPVREGIILIEDEEAFRAKIERGPLATPVEEPKLQSHL</sequence>
<evidence type="ECO:0000256" key="4">
    <source>
        <dbReference type="ARBA" id="ARBA00022801"/>
    </source>
</evidence>
<dbReference type="Pfam" id="PF05193">
    <property type="entry name" value="Peptidase_M16_C"/>
    <property type="match status" value="1"/>
</dbReference>
<organism evidence="12 13">
    <name type="scientific">Mixia osmundae (strain CBS 9802 / IAM 14324 / JCM 22182 / KY 12970)</name>
    <dbReference type="NCBI Taxonomy" id="764103"/>
    <lineage>
        <taxon>Eukaryota</taxon>
        <taxon>Fungi</taxon>
        <taxon>Dikarya</taxon>
        <taxon>Basidiomycota</taxon>
        <taxon>Pucciniomycotina</taxon>
        <taxon>Mixiomycetes</taxon>
        <taxon>Mixiales</taxon>
        <taxon>Mixiaceae</taxon>
        <taxon>Mixia</taxon>
    </lineage>
</organism>
<reference evidence="12 13" key="1">
    <citation type="journal article" date="2011" name="J. Gen. Appl. Microbiol.">
        <title>Draft genome sequencing of the enigmatic basidiomycete Mixia osmundae.</title>
        <authorList>
            <person name="Nishida H."/>
            <person name="Nagatsuka Y."/>
            <person name="Sugiyama J."/>
        </authorList>
    </citation>
    <scope>NUCLEOTIDE SEQUENCE [LARGE SCALE GENOMIC DNA]</scope>
    <source>
        <strain evidence="13">CBS 9802 / IAM 14324 / JCM 22182 / KY 12970</strain>
    </source>
</reference>
<dbReference type="FunCoup" id="G7E5H2">
    <property type="interactions" value="393"/>
</dbReference>
<dbReference type="GO" id="GO:0005829">
    <property type="term" value="C:cytosol"/>
    <property type="evidence" value="ECO:0007669"/>
    <property type="project" value="TreeGrafter"/>
</dbReference>
<dbReference type="GO" id="GO:0004222">
    <property type="term" value="F:metalloendopeptidase activity"/>
    <property type="evidence" value="ECO:0007669"/>
    <property type="project" value="InterPro"/>
</dbReference>
<dbReference type="Pfam" id="PF00675">
    <property type="entry name" value="Peptidase_M16"/>
    <property type="match status" value="1"/>
</dbReference>
<dbReference type="FunFam" id="3.30.830.10:FF:000005">
    <property type="entry name" value="nardilysin isoform X1"/>
    <property type="match status" value="1"/>
</dbReference>
<dbReference type="MEROPS" id="M16.008"/>
<keyword evidence="4" id="KW-0378">Hydrolase</keyword>
<accession>G7E5H2</accession>
<evidence type="ECO:0000256" key="5">
    <source>
        <dbReference type="ARBA" id="ARBA00022833"/>
    </source>
</evidence>
<evidence type="ECO:0000259" key="10">
    <source>
        <dbReference type="Pfam" id="PF16187"/>
    </source>
</evidence>
<dbReference type="SUPFAM" id="SSF63411">
    <property type="entry name" value="LuxS/MPP-like metallohydrolase"/>
    <property type="match status" value="4"/>
</dbReference>
<keyword evidence="13" id="KW-1185">Reference proteome</keyword>
<evidence type="ECO:0000256" key="3">
    <source>
        <dbReference type="ARBA" id="ARBA00022723"/>
    </source>
</evidence>
<keyword evidence="2" id="KW-0645">Protease</keyword>
<dbReference type="InParanoid" id="G7E5H2"/>
<dbReference type="STRING" id="764103.G7E5H2"/>
<dbReference type="InterPro" id="IPR050626">
    <property type="entry name" value="Peptidase_M16"/>
</dbReference>
<dbReference type="InterPro" id="IPR054734">
    <property type="entry name" value="PqqF-like_C_4"/>
</dbReference>
<keyword evidence="5" id="KW-0862">Zinc</keyword>
<evidence type="ECO:0000256" key="2">
    <source>
        <dbReference type="ARBA" id="ARBA00022670"/>
    </source>
</evidence>
<dbReference type="EMBL" id="BABT02000150">
    <property type="protein sequence ID" value="GAA98082.1"/>
    <property type="molecule type" value="Genomic_DNA"/>
</dbReference>
<dbReference type="GO" id="GO:0043171">
    <property type="term" value="P:peptide catabolic process"/>
    <property type="evidence" value="ECO:0007669"/>
    <property type="project" value="TreeGrafter"/>
</dbReference>
<dbReference type="AlphaFoldDB" id="G7E5H2"/>
<evidence type="ECO:0000256" key="7">
    <source>
        <dbReference type="RuleBase" id="RU004447"/>
    </source>
</evidence>
<dbReference type="HOGENOM" id="CLU_004639_1_2_1"/>
<dbReference type="InterPro" id="IPR011249">
    <property type="entry name" value="Metalloenz_LuxS/M16"/>
</dbReference>
<dbReference type="Pfam" id="PF16187">
    <property type="entry name" value="Peptidase_M16_M"/>
    <property type="match status" value="1"/>
</dbReference>
<evidence type="ECO:0000256" key="1">
    <source>
        <dbReference type="ARBA" id="ARBA00007261"/>
    </source>
</evidence>
<proteinExistence type="inferred from homology"/>
<feature type="domain" description="Peptidase M16 middle/third" evidence="10">
    <location>
        <begin position="423"/>
        <end position="711"/>
    </location>
</feature>
<comment type="caution">
    <text evidence="12">The sequence shown here is derived from an EMBL/GenBank/DDBJ whole genome shotgun (WGS) entry which is preliminary data.</text>
</comment>
<dbReference type="OrthoDB" id="952271at2759"/>
<evidence type="ECO:0008006" key="14">
    <source>
        <dbReference type="Google" id="ProtNLM"/>
    </source>
</evidence>